<proteinExistence type="predicted"/>
<keyword evidence="2" id="KW-1185">Reference proteome</keyword>
<gene>
    <name evidence="1" type="ORF">ACFFJC_10435</name>
</gene>
<feature type="non-terminal residue" evidence="1">
    <location>
        <position position="215"/>
    </location>
</feature>
<dbReference type="InterPro" id="IPR011010">
    <property type="entry name" value="DNA_brk_join_enz"/>
</dbReference>
<sequence length="215" mass="24995">MPKPIKDPRSPYWQYDFQRNKRRFHGSTGCTSERKAQKFIDDLVHQIASGRFKKPEITLDDACQAYWRDKIETPAKKNSDGMLSKSQRTTETQLARLCEMLGANRLLSEITQTMLRGYIARRRGMKKARSAKKDSPLVANATVNREWELARRVWRHVARDHMVSEIDWGDLRLPENNERVRELGADEQLRLFNALPDDLKPVVEFAILSGQRRSA</sequence>
<dbReference type="EMBL" id="JBHLWK010000013">
    <property type="protein sequence ID" value="MFC0204690.1"/>
    <property type="molecule type" value="Genomic_DNA"/>
</dbReference>
<organism evidence="1 2">
    <name type="scientific">Novosphingobium soli</name>
    <dbReference type="NCBI Taxonomy" id="574956"/>
    <lineage>
        <taxon>Bacteria</taxon>
        <taxon>Pseudomonadati</taxon>
        <taxon>Pseudomonadota</taxon>
        <taxon>Alphaproteobacteria</taxon>
        <taxon>Sphingomonadales</taxon>
        <taxon>Sphingomonadaceae</taxon>
        <taxon>Novosphingobium</taxon>
    </lineage>
</organism>
<protein>
    <recommendedName>
        <fullName evidence="3">Core-binding (CB) domain-containing protein</fullName>
    </recommendedName>
</protein>
<reference evidence="1 2" key="1">
    <citation type="submission" date="2024-09" db="EMBL/GenBank/DDBJ databases">
        <authorList>
            <person name="Sun Q."/>
            <person name="Mori K."/>
        </authorList>
    </citation>
    <scope>NUCLEOTIDE SEQUENCE [LARGE SCALE GENOMIC DNA]</scope>
    <source>
        <strain evidence="1 2">CCM 7706</strain>
    </source>
</reference>
<dbReference type="Proteomes" id="UP001589798">
    <property type="component" value="Unassembled WGS sequence"/>
</dbReference>
<evidence type="ECO:0000313" key="1">
    <source>
        <dbReference type="EMBL" id="MFC0204690.1"/>
    </source>
</evidence>
<accession>A0ABV6CVD4</accession>
<evidence type="ECO:0000313" key="2">
    <source>
        <dbReference type="Proteomes" id="UP001589798"/>
    </source>
</evidence>
<comment type="caution">
    <text evidence="1">The sequence shown here is derived from an EMBL/GenBank/DDBJ whole genome shotgun (WGS) entry which is preliminary data.</text>
</comment>
<dbReference type="PROSITE" id="PS50096">
    <property type="entry name" value="IQ"/>
    <property type="match status" value="1"/>
</dbReference>
<name>A0ABV6CVD4_9SPHN</name>
<dbReference type="SUPFAM" id="SSF56349">
    <property type="entry name" value="DNA breaking-rejoining enzymes"/>
    <property type="match status" value="1"/>
</dbReference>
<evidence type="ECO:0008006" key="3">
    <source>
        <dbReference type="Google" id="ProtNLM"/>
    </source>
</evidence>